<dbReference type="Proteomes" id="UP001596047">
    <property type="component" value="Unassembled WGS sequence"/>
</dbReference>
<reference evidence="2" key="1">
    <citation type="journal article" date="2019" name="Int. J. Syst. Evol. Microbiol.">
        <title>The Global Catalogue of Microorganisms (GCM) 10K type strain sequencing project: providing services to taxonomists for standard genome sequencing and annotation.</title>
        <authorList>
            <consortium name="The Broad Institute Genomics Platform"/>
            <consortium name="The Broad Institute Genome Sequencing Center for Infectious Disease"/>
            <person name="Wu L."/>
            <person name="Ma J."/>
        </authorList>
    </citation>
    <scope>NUCLEOTIDE SEQUENCE [LARGE SCALE GENOMIC DNA]</scope>
    <source>
        <strain evidence="2">CGMCC 1.3240</strain>
    </source>
</reference>
<accession>A0ABW0W0P6</accession>
<dbReference type="SUPFAM" id="SSF88713">
    <property type="entry name" value="Glycoside hydrolase/deacetylase"/>
    <property type="match status" value="1"/>
</dbReference>
<dbReference type="EMBL" id="JBHSOW010000058">
    <property type="protein sequence ID" value="MFC5650539.1"/>
    <property type="molecule type" value="Genomic_DNA"/>
</dbReference>
<proteinExistence type="predicted"/>
<protein>
    <submittedName>
        <fullName evidence="1">Uncharacterized protein</fullName>
    </submittedName>
</protein>
<name>A0ABW0W0P6_9BACL</name>
<comment type="caution">
    <text evidence="1">The sequence shown here is derived from an EMBL/GenBank/DDBJ whole genome shotgun (WGS) entry which is preliminary data.</text>
</comment>
<dbReference type="RefSeq" id="WP_379189101.1">
    <property type="nucleotide sequence ID" value="NZ_JBHSOW010000058.1"/>
</dbReference>
<evidence type="ECO:0000313" key="1">
    <source>
        <dbReference type="EMBL" id="MFC5650539.1"/>
    </source>
</evidence>
<organism evidence="1 2">
    <name type="scientific">Paenibacillus solisilvae</name>
    <dbReference type="NCBI Taxonomy" id="2486751"/>
    <lineage>
        <taxon>Bacteria</taxon>
        <taxon>Bacillati</taxon>
        <taxon>Bacillota</taxon>
        <taxon>Bacilli</taxon>
        <taxon>Bacillales</taxon>
        <taxon>Paenibacillaceae</taxon>
        <taxon>Paenibacillus</taxon>
    </lineage>
</organism>
<keyword evidence="2" id="KW-1185">Reference proteome</keyword>
<dbReference type="Gene3D" id="3.20.20.370">
    <property type="entry name" value="Glycoside hydrolase/deacetylase"/>
    <property type="match status" value="1"/>
</dbReference>
<evidence type="ECO:0000313" key="2">
    <source>
        <dbReference type="Proteomes" id="UP001596047"/>
    </source>
</evidence>
<sequence>MKMARLGVLLDQKTADNRWKYGINVFENYYKEILAHAGIPFQSLDHVNQLEESSLDILIVALEADDEQTASSIWKFAESGGVVVSYGGLSRMAKKLGCTLRQTAAAGYADVSDMSKISEKLRYLKVTPWKVSEVDTSKSVQASGALHHNQPTGNVLGPVKLSFPIGKGSIERFAVHLIESIAGFQQGTQPVLKDGISAPDGTGDIIDDVLKADDGFEMDWEWDRGATDKGTPYFSTPYADLWREVCISHLLKVTVARGLTLPFLGYWPEGISQVAMISHDSDLNEDTNAETTLDVLEQAQVKTTWCMIEPGYSPYIYERVKRDGHELAFHYNAMSNDNGQWGEEEFLRQKQWFHDATGIEVVSSNKNHITRYEGWGELYEWCETHGVLSDQTRGPSKKGNVGFIFGTCQPYFPIAWWNQQNRIYDLLEIGFLTQDMDMGKWADSDVIDPFLTQVKRVQGVAHFLFHQYHLHYKEEVRAAFFTCVNKAKENGFTFWTGKQINDWVRARRKVTIKEVTAGGQIVIDNKGDAASLVVWVPVADDQANDSTERWEEKFGVKCVKKVL</sequence>
<gene>
    <name evidence="1" type="ORF">ACFPYJ_15690</name>
</gene>
<dbReference type="InterPro" id="IPR011330">
    <property type="entry name" value="Glyco_hydro/deAcase_b/a-brl"/>
</dbReference>